<dbReference type="InterPro" id="IPR028082">
    <property type="entry name" value="Peripla_BP_I"/>
</dbReference>
<organism evidence="7 8">
    <name type="scientific">Pseudovibrio exalbescens</name>
    <dbReference type="NCBI Taxonomy" id="197461"/>
    <lineage>
        <taxon>Bacteria</taxon>
        <taxon>Pseudomonadati</taxon>
        <taxon>Pseudomonadota</taxon>
        <taxon>Alphaproteobacteria</taxon>
        <taxon>Hyphomicrobiales</taxon>
        <taxon>Stappiaceae</taxon>
        <taxon>Pseudovibrio</taxon>
    </lineage>
</organism>
<dbReference type="Gene3D" id="1.10.260.40">
    <property type="entry name" value="lambda repressor-like DNA-binding domains"/>
    <property type="match status" value="1"/>
</dbReference>
<dbReference type="GO" id="GO:0003700">
    <property type="term" value="F:DNA-binding transcription factor activity"/>
    <property type="evidence" value="ECO:0007669"/>
    <property type="project" value="TreeGrafter"/>
</dbReference>
<dbReference type="PANTHER" id="PTHR30146:SF95">
    <property type="entry name" value="RIBOSE OPERON REPRESSOR"/>
    <property type="match status" value="1"/>
</dbReference>
<dbReference type="InterPro" id="IPR010982">
    <property type="entry name" value="Lambda_DNA-bd_dom_sf"/>
</dbReference>
<dbReference type="EMBL" id="LVVZ01000018">
    <property type="protein sequence ID" value="OKL43753.1"/>
    <property type="molecule type" value="Genomic_DNA"/>
</dbReference>
<dbReference type="SMART" id="SM00354">
    <property type="entry name" value="HTH_LACI"/>
    <property type="match status" value="1"/>
</dbReference>
<dbReference type="CDD" id="cd06278">
    <property type="entry name" value="PBP1_LacI-like"/>
    <property type="match status" value="1"/>
</dbReference>
<reference evidence="7 8" key="1">
    <citation type="submission" date="2016-03" db="EMBL/GenBank/DDBJ databases">
        <title>Genome sequence of Nesiotobacter sp. nov., a moderately halophilic alphaproteobacterium isolated from the Yellow Sea, China.</title>
        <authorList>
            <person name="Zhang G."/>
            <person name="Zhang R."/>
        </authorList>
    </citation>
    <scope>NUCLEOTIDE SEQUENCE [LARGE SCALE GENOMIC DNA]</scope>
    <source>
        <strain evidence="7 8">WB1-6</strain>
    </source>
</reference>
<dbReference type="InterPro" id="IPR046335">
    <property type="entry name" value="LacI/GalR-like_sensor"/>
</dbReference>
<comment type="caution">
    <text evidence="7">The sequence shown here is derived from an EMBL/GenBank/DDBJ whole genome shotgun (WGS) entry which is preliminary data.</text>
</comment>
<name>A0A1U7JG84_9HYPH</name>
<dbReference type="AlphaFoldDB" id="A0A1U7JG84"/>
<feature type="region of interest" description="Disordered" evidence="5">
    <location>
        <begin position="1"/>
        <end position="21"/>
    </location>
</feature>
<evidence type="ECO:0000256" key="4">
    <source>
        <dbReference type="ARBA" id="ARBA00023163"/>
    </source>
</evidence>
<dbReference type="Pfam" id="PF00356">
    <property type="entry name" value="LacI"/>
    <property type="match status" value="1"/>
</dbReference>
<evidence type="ECO:0000313" key="8">
    <source>
        <dbReference type="Proteomes" id="UP000185783"/>
    </source>
</evidence>
<dbReference type="STRING" id="197461.A3843_11555"/>
<dbReference type="GO" id="GO:0000976">
    <property type="term" value="F:transcription cis-regulatory region binding"/>
    <property type="evidence" value="ECO:0007669"/>
    <property type="project" value="TreeGrafter"/>
</dbReference>
<evidence type="ECO:0000256" key="5">
    <source>
        <dbReference type="SAM" id="MobiDB-lite"/>
    </source>
</evidence>
<protein>
    <recommendedName>
        <fullName evidence="6">HTH lacI-type domain-containing protein</fullName>
    </recommendedName>
</protein>
<sequence length="338" mass="36490">MTDTTGSRRHVTSNDVARRAGVSRSAVSRTFTDGASVSAETREKVIKAARELGYRVNVLARSLHKQRTDLVGIVAANLDNPFRAEQIDFLSSMLLEKGFRPILLRGDRADDVADLIGSLLQYSVAGVIVTSDTPPKEICMECHSHGVPLVVVNKQDTGAPVDRVLTDFAAGGRLAFKHLREIGCNRLAVVVPKRASYTVLGRALAFETLAKAEGWDVLKLEAGGQSYAGGLAAAHAFAEAASGIDGVFCVADYMALGFLDGLRFDHNVKVPEDLKVVGYDDIPQSSWKAYDLTTIAQSREELSEVTMRLLLDRLETPEAPPHEVITGVTLVQRGSTAT</sequence>
<dbReference type="PANTHER" id="PTHR30146">
    <property type="entry name" value="LACI-RELATED TRANSCRIPTIONAL REPRESSOR"/>
    <property type="match status" value="1"/>
</dbReference>
<dbReference type="PROSITE" id="PS50932">
    <property type="entry name" value="HTH_LACI_2"/>
    <property type="match status" value="1"/>
</dbReference>
<dbReference type="CDD" id="cd01392">
    <property type="entry name" value="HTH_LacI"/>
    <property type="match status" value="1"/>
</dbReference>
<evidence type="ECO:0000259" key="6">
    <source>
        <dbReference type="PROSITE" id="PS50932"/>
    </source>
</evidence>
<dbReference type="Pfam" id="PF13377">
    <property type="entry name" value="Peripla_BP_3"/>
    <property type="match status" value="1"/>
</dbReference>
<keyword evidence="4" id="KW-0804">Transcription</keyword>
<evidence type="ECO:0000256" key="1">
    <source>
        <dbReference type="ARBA" id="ARBA00022491"/>
    </source>
</evidence>
<dbReference type="RefSeq" id="WP_028481527.1">
    <property type="nucleotide sequence ID" value="NZ_LVVZ01000018.1"/>
</dbReference>
<accession>A0A1U7JG84</accession>
<keyword evidence="2" id="KW-0805">Transcription regulation</keyword>
<gene>
    <name evidence="7" type="ORF">A3843_11555</name>
</gene>
<evidence type="ECO:0000256" key="3">
    <source>
        <dbReference type="ARBA" id="ARBA00023125"/>
    </source>
</evidence>
<keyword evidence="3" id="KW-0238">DNA-binding</keyword>
<keyword evidence="1" id="KW-0678">Repressor</keyword>
<dbReference type="SUPFAM" id="SSF47413">
    <property type="entry name" value="lambda repressor-like DNA-binding domains"/>
    <property type="match status" value="1"/>
</dbReference>
<feature type="domain" description="HTH lacI-type" evidence="6">
    <location>
        <begin position="11"/>
        <end position="65"/>
    </location>
</feature>
<dbReference type="SUPFAM" id="SSF53822">
    <property type="entry name" value="Periplasmic binding protein-like I"/>
    <property type="match status" value="1"/>
</dbReference>
<dbReference type="InterPro" id="IPR000843">
    <property type="entry name" value="HTH_LacI"/>
</dbReference>
<keyword evidence="8" id="KW-1185">Reference proteome</keyword>
<evidence type="ECO:0000256" key="2">
    <source>
        <dbReference type="ARBA" id="ARBA00023015"/>
    </source>
</evidence>
<evidence type="ECO:0000313" key="7">
    <source>
        <dbReference type="EMBL" id="OKL43753.1"/>
    </source>
</evidence>
<dbReference type="Gene3D" id="3.40.50.2300">
    <property type="match status" value="2"/>
</dbReference>
<proteinExistence type="predicted"/>
<dbReference type="Proteomes" id="UP000185783">
    <property type="component" value="Unassembled WGS sequence"/>
</dbReference>